<evidence type="ECO:0000313" key="3">
    <source>
        <dbReference type="Proteomes" id="UP000811609"/>
    </source>
</evidence>
<comment type="caution">
    <text evidence="2">The sequence shown here is derived from an EMBL/GenBank/DDBJ whole genome shotgun (WGS) entry which is preliminary data.</text>
</comment>
<protein>
    <submittedName>
        <fullName evidence="2">Uncharacterized protein</fullName>
    </submittedName>
</protein>
<dbReference type="AlphaFoldDB" id="A0A8T1N409"/>
<accession>A0A8T1N409</accession>
<dbReference type="Proteomes" id="UP000811609">
    <property type="component" value="Chromosome 15"/>
</dbReference>
<keyword evidence="3" id="KW-1185">Reference proteome</keyword>
<feature type="compositionally biased region" description="Basic and acidic residues" evidence="1">
    <location>
        <begin position="50"/>
        <end position="61"/>
    </location>
</feature>
<feature type="region of interest" description="Disordered" evidence="1">
    <location>
        <begin position="27"/>
        <end position="61"/>
    </location>
</feature>
<gene>
    <name evidence="2" type="ORF">CIPAW_15G034600</name>
</gene>
<dbReference type="EMBL" id="CM031823">
    <property type="protein sequence ID" value="KAG6626239.1"/>
    <property type="molecule type" value="Genomic_DNA"/>
</dbReference>
<sequence length="119" mass="14191">MYPKPNTIKKRNRKEEATWEFTERQIPKQGSYVNGDRSRASMSASDCETDTERQKERQRERESFRVLPMCACLSFSFFFSSEKRFLIFSYFSRMLPAGRHQLKLAAGRTDEKKCDNYFF</sequence>
<evidence type="ECO:0000256" key="1">
    <source>
        <dbReference type="SAM" id="MobiDB-lite"/>
    </source>
</evidence>
<evidence type="ECO:0000313" key="2">
    <source>
        <dbReference type="EMBL" id="KAG6626239.1"/>
    </source>
</evidence>
<reference evidence="2" key="1">
    <citation type="submission" date="2020-12" db="EMBL/GenBank/DDBJ databases">
        <title>WGS assembly of Carya illinoinensis cv. Pawnee.</title>
        <authorList>
            <person name="Platts A."/>
            <person name="Shu S."/>
            <person name="Wright S."/>
            <person name="Barry K."/>
            <person name="Edger P."/>
            <person name="Pires J.C."/>
            <person name="Schmutz J."/>
        </authorList>
    </citation>
    <scope>NUCLEOTIDE SEQUENCE</scope>
    <source>
        <tissue evidence="2">Leaf</tissue>
    </source>
</reference>
<organism evidence="2 3">
    <name type="scientific">Carya illinoinensis</name>
    <name type="common">Pecan</name>
    <dbReference type="NCBI Taxonomy" id="32201"/>
    <lineage>
        <taxon>Eukaryota</taxon>
        <taxon>Viridiplantae</taxon>
        <taxon>Streptophyta</taxon>
        <taxon>Embryophyta</taxon>
        <taxon>Tracheophyta</taxon>
        <taxon>Spermatophyta</taxon>
        <taxon>Magnoliopsida</taxon>
        <taxon>eudicotyledons</taxon>
        <taxon>Gunneridae</taxon>
        <taxon>Pentapetalae</taxon>
        <taxon>rosids</taxon>
        <taxon>fabids</taxon>
        <taxon>Fagales</taxon>
        <taxon>Juglandaceae</taxon>
        <taxon>Carya</taxon>
    </lineage>
</organism>
<proteinExistence type="predicted"/>
<name>A0A8T1N409_CARIL</name>